<feature type="compositionally biased region" description="Basic residues" evidence="7">
    <location>
        <begin position="443"/>
        <end position="452"/>
    </location>
</feature>
<comment type="subcellular location">
    <subcellularLocation>
        <location evidence="1">Nucleus</location>
    </subcellularLocation>
</comment>
<dbReference type="FunCoup" id="G0N9Q7">
    <property type="interactions" value="986"/>
</dbReference>
<evidence type="ECO:0000256" key="2">
    <source>
        <dbReference type="ARBA" id="ARBA00022598"/>
    </source>
</evidence>
<dbReference type="GO" id="GO:0003677">
    <property type="term" value="F:DNA binding"/>
    <property type="evidence" value="ECO:0007669"/>
    <property type="project" value="InterPro"/>
</dbReference>
<accession>G0N9Q7</accession>
<dbReference type="GO" id="GO:0008270">
    <property type="term" value="F:zinc ion binding"/>
    <property type="evidence" value="ECO:0007669"/>
    <property type="project" value="UniProtKB-KW"/>
</dbReference>
<sequence>MATSVPPRFCTDYAKRVAKCQKCKMQLEKGILRMGKIMPNFFIAAKDPSKPPPDMKQYFHKNCLFEMLFKARPTTKVIDDTEELEGFEDLNAEDQDEIKKLIDELAEKRSKDGPVEPKKTPAKKKTEDKGDVEGTPSRKRKNEDTPKNKRPAEFNEESDYNSFYKFVKVCAVLKDTSNNTEKSAVITSLLQKKGFDGDLKLWLTFLIRESDERVYNVTDEQLIKNFARILDTDEAKIQKYVDKSGDVALSISHAHEKKVTNEKGKWSIQKVDRYLDKLSKLEGEDEVLNHLKFAAKRMRHDELDVLIRLIRKELDTEASTATILKGVHANAPKVFDSDGLDKVVDKYYNSDFEQKQQKSGSSKKKVEEPKAKKSRSRKHSEDEDDDDEESEGEMSESESEAGSDSDTDGEEEEEISGSDSEDISEISSDDEEETSFKENSPKKVARGTRTRPRGNDGNIVKKEECPPDMEACRYGEKCYRKNVEHREQFWHPSRS</sequence>
<dbReference type="InterPro" id="IPR012308">
    <property type="entry name" value="DNA_ligase_ATP-dep_N"/>
</dbReference>
<evidence type="ECO:0000313" key="10">
    <source>
        <dbReference type="Proteomes" id="UP000008068"/>
    </source>
</evidence>
<dbReference type="OMA" id="CKMQLEK"/>
<keyword evidence="4" id="KW-0863">Zinc-finger</keyword>
<dbReference type="EMBL" id="GL379852">
    <property type="protein sequence ID" value="EGT55659.1"/>
    <property type="molecule type" value="Genomic_DNA"/>
</dbReference>
<dbReference type="Gene3D" id="3.30.1740.10">
    <property type="entry name" value="Zinc finger, PARP-type"/>
    <property type="match status" value="1"/>
</dbReference>
<dbReference type="eggNOG" id="KOG4437">
    <property type="taxonomic scope" value="Eukaryota"/>
</dbReference>
<feature type="region of interest" description="Disordered" evidence="7">
    <location>
        <begin position="105"/>
        <end position="154"/>
    </location>
</feature>
<keyword evidence="6" id="KW-0539">Nucleus</keyword>
<dbReference type="GO" id="GO:0005739">
    <property type="term" value="C:mitochondrion"/>
    <property type="evidence" value="ECO:0007669"/>
    <property type="project" value="TreeGrafter"/>
</dbReference>
<dbReference type="STRING" id="135651.G0N9Q7"/>
<dbReference type="Gene3D" id="1.10.3260.10">
    <property type="entry name" value="DNA ligase, ATP-dependent, N-terminal domain"/>
    <property type="match status" value="1"/>
</dbReference>
<dbReference type="InParanoid" id="G0N9Q7"/>
<keyword evidence="5" id="KW-0862">Zinc</keyword>
<name>G0N9Q7_CAEBE</name>
<keyword evidence="10" id="KW-1185">Reference proteome</keyword>
<feature type="compositionally biased region" description="Basic and acidic residues" evidence="7">
    <location>
        <begin position="105"/>
        <end position="132"/>
    </location>
</feature>
<keyword evidence="3" id="KW-0479">Metal-binding</keyword>
<dbReference type="SMART" id="SM01336">
    <property type="entry name" value="zf-PARP"/>
    <property type="match status" value="1"/>
</dbReference>
<evidence type="ECO:0000256" key="4">
    <source>
        <dbReference type="ARBA" id="ARBA00022771"/>
    </source>
</evidence>
<dbReference type="OrthoDB" id="206088at2759"/>
<feature type="compositionally biased region" description="Basic and acidic residues" evidence="7">
    <location>
        <begin position="459"/>
        <end position="470"/>
    </location>
</feature>
<reference evidence="10" key="1">
    <citation type="submission" date="2011-07" db="EMBL/GenBank/DDBJ databases">
        <authorList>
            <consortium name="Caenorhabditis brenneri Sequencing and Analysis Consortium"/>
            <person name="Wilson R.K."/>
        </authorList>
    </citation>
    <scope>NUCLEOTIDE SEQUENCE [LARGE SCALE GENOMIC DNA]</scope>
    <source>
        <strain evidence="10">PB2801</strain>
    </source>
</reference>
<dbReference type="InterPro" id="IPR019406">
    <property type="entry name" value="APLF_PBZ"/>
</dbReference>
<proteinExistence type="predicted"/>
<dbReference type="PANTHER" id="PTHR45674:SF3">
    <property type="entry name" value="PARP-TYPE DOMAIN-CONTAINING PROTEIN"/>
    <property type="match status" value="1"/>
</dbReference>
<evidence type="ECO:0000256" key="6">
    <source>
        <dbReference type="ARBA" id="ARBA00023242"/>
    </source>
</evidence>
<dbReference type="InterPro" id="IPR036599">
    <property type="entry name" value="DNA_ligase_N_sf"/>
</dbReference>
<evidence type="ECO:0000256" key="3">
    <source>
        <dbReference type="ARBA" id="ARBA00022723"/>
    </source>
</evidence>
<feature type="region of interest" description="Disordered" evidence="7">
    <location>
        <begin position="351"/>
        <end position="470"/>
    </location>
</feature>
<dbReference type="GO" id="GO:0003910">
    <property type="term" value="F:DNA ligase (ATP) activity"/>
    <property type="evidence" value="ECO:0007669"/>
    <property type="project" value="InterPro"/>
</dbReference>
<dbReference type="SUPFAM" id="SSF117018">
    <property type="entry name" value="ATP-dependent DNA ligase DNA-binding domain"/>
    <property type="match status" value="1"/>
</dbReference>
<evidence type="ECO:0000256" key="1">
    <source>
        <dbReference type="ARBA" id="ARBA00004123"/>
    </source>
</evidence>
<dbReference type="AlphaFoldDB" id="G0N9Q7"/>
<dbReference type="InterPro" id="IPR036957">
    <property type="entry name" value="Znf_PARP_sf"/>
</dbReference>
<dbReference type="Pfam" id="PF04675">
    <property type="entry name" value="DNA_ligase_A_N"/>
    <property type="match status" value="1"/>
</dbReference>
<dbReference type="PROSITE" id="PS50064">
    <property type="entry name" value="ZF_PARP_2"/>
    <property type="match status" value="1"/>
</dbReference>
<dbReference type="GO" id="GO:0006273">
    <property type="term" value="P:lagging strand elongation"/>
    <property type="evidence" value="ECO:0007669"/>
    <property type="project" value="TreeGrafter"/>
</dbReference>
<evidence type="ECO:0000313" key="9">
    <source>
        <dbReference type="EMBL" id="EGT55659.1"/>
    </source>
</evidence>
<dbReference type="InterPro" id="IPR001510">
    <property type="entry name" value="Znf_PARP"/>
</dbReference>
<evidence type="ECO:0000259" key="8">
    <source>
        <dbReference type="PROSITE" id="PS50064"/>
    </source>
</evidence>
<organism evidence="10">
    <name type="scientific">Caenorhabditis brenneri</name>
    <name type="common">Nematode worm</name>
    <dbReference type="NCBI Taxonomy" id="135651"/>
    <lineage>
        <taxon>Eukaryota</taxon>
        <taxon>Metazoa</taxon>
        <taxon>Ecdysozoa</taxon>
        <taxon>Nematoda</taxon>
        <taxon>Chromadorea</taxon>
        <taxon>Rhabditida</taxon>
        <taxon>Rhabditina</taxon>
        <taxon>Rhabditomorpha</taxon>
        <taxon>Rhabditoidea</taxon>
        <taxon>Rhabditidae</taxon>
        <taxon>Peloderinae</taxon>
        <taxon>Caenorhabditis</taxon>
    </lineage>
</organism>
<dbReference type="FunFam" id="3.30.1740.10:FF:000008">
    <property type="entry name" value="DNA ligase"/>
    <property type="match status" value="1"/>
</dbReference>
<feature type="compositionally biased region" description="Acidic residues" evidence="7">
    <location>
        <begin position="382"/>
        <end position="433"/>
    </location>
</feature>
<protein>
    <recommendedName>
        <fullName evidence="8">PARP-type domain-containing protein</fullName>
    </recommendedName>
</protein>
<dbReference type="GO" id="GO:0006310">
    <property type="term" value="P:DNA recombination"/>
    <property type="evidence" value="ECO:0007669"/>
    <property type="project" value="InterPro"/>
</dbReference>
<dbReference type="Proteomes" id="UP000008068">
    <property type="component" value="Unassembled WGS sequence"/>
</dbReference>
<gene>
    <name evidence="9" type="ORF">CAEBREN_12656</name>
</gene>
<dbReference type="SUPFAM" id="SSF57716">
    <property type="entry name" value="Glucocorticoid receptor-like (DNA-binding domain)"/>
    <property type="match status" value="1"/>
</dbReference>
<evidence type="ECO:0000256" key="5">
    <source>
        <dbReference type="ARBA" id="ARBA00022833"/>
    </source>
</evidence>
<dbReference type="GO" id="GO:0006281">
    <property type="term" value="P:DNA repair"/>
    <property type="evidence" value="ECO:0007669"/>
    <property type="project" value="InterPro"/>
</dbReference>
<dbReference type="PANTHER" id="PTHR45674">
    <property type="entry name" value="DNA LIGASE 1/3 FAMILY MEMBER"/>
    <property type="match status" value="1"/>
</dbReference>
<dbReference type="Pfam" id="PF10283">
    <property type="entry name" value="zf-CCHH"/>
    <property type="match status" value="1"/>
</dbReference>
<dbReference type="HOGENOM" id="CLU_652549_0_0_1"/>
<keyword evidence="2" id="KW-0436">Ligase</keyword>
<evidence type="ECO:0000256" key="7">
    <source>
        <dbReference type="SAM" id="MobiDB-lite"/>
    </source>
</evidence>
<feature type="compositionally biased region" description="Basic and acidic residues" evidence="7">
    <location>
        <begin position="141"/>
        <end position="153"/>
    </location>
</feature>
<feature type="domain" description="PARP-type" evidence="8">
    <location>
        <begin position="9"/>
        <end position="106"/>
    </location>
</feature>
<dbReference type="GO" id="GO:0005634">
    <property type="term" value="C:nucleus"/>
    <property type="evidence" value="ECO:0007669"/>
    <property type="project" value="UniProtKB-SubCell"/>
</dbReference>
<dbReference type="Pfam" id="PF00645">
    <property type="entry name" value="zf-PARP"/>
    <property type="match status" value="1"/>
</dbReference>
<dbReference type="InterPro" id="IPR050191">
    <property type="entry name" value="ATP-dep_DNA_ligase"/>
</dbReference>